<dbReference type="EMBL" id="JACYCD010000471">
    <property type="protein sequence ID" value="KAF8693095.1"/>
    <property type="molecule type" value="Genomic_DNA"/>
</dbReference>
<name>A0A8H7HJE1_9AGAM</name>
<dbReference type="Proteomes" id="UP000602905">
    <property type="component" value="Unassembled WGS sequence"/>
</dbReference>
<proteinExistence type="predicted"/>
<sequence>MPSLPELGSHIHTPLSAPLRRQFIDPEVIPANVDPGSTATAPIVISYSASLVPTAATASYSEINSHSLVIDPTATSDSKAKSAAPTFGATETGPVDDGSIDQSTADKLFSPNGGLFAVGIVIIGLAGTSIPSHPPPPRFHFTNDQKNKLKLPNPVLTFLTCGIVTIRCILRNRRQSRTRSRLQTLTEKNVARRKISSDRVSEFWSAGANEPARRWTQWGDSGLPGRSSDLSNDGQRPPARPARRGEAEADLRAPGRVHFTASVAMSDYTGLSVDVQPHGSARSSGANIDTDMANPVSTNSAAVLPNPVVAGPTNRHMSTATKFTTYTLDQDPFAASPIMPVPNTANPLLPPAHAMTFPPYSPSTPHTPGDPFAGSPQFAADFSSSPSNMATLGSSPSGMLSRHSSLGSSNMLGLASSPSNTPYISADMTLPLGTPTSGVMYKSGVDSLILDPFAYDTGVRSRAPTLGGTPHLSSFPSPGVTWTNVNLGVASPPTLHIERTSPGIQTSPLSSPYLTSPSPQSGSHLGLTSPAPTLQTPPQPSLLSLTPPQPPLAFLQSDVSQALNNLRRRMSDSTMATRHSQQTDCQYRPTLGAIPDRDERSSAFFMYNSPASPRRSLPFVPRVRVSASTEPEMHQMQPTRIAASAASQDDDSVYSSPASMIDGYHQSPRRLSELRSGSGTHPGSSLGPVLGLGLSVDGSGSNGSPAQSNSVRTSVLSFYAKDSHV</sequence>
<evidence type="ECO:0000313" key="3">
    <source>
        <dbReference type="Proteomes" id="UP000602905"/>
    </source>
</evidence>
<feature type="compositionally biased region" description="Low complexity" evidence="1">
    <location>
        <begin position="505"/>
        <end position="534"/>
    </location>
</feature>
<feature type="non-terminal residue" evidence="2">
    <location>
        <position position="1"/>
    </location>
</feature>
<feature type="region of interest" description="Disordered" evidence="1">
    <location>
        <begin position="214"/>
        <end position="254"/>
    </location>
</feature>
<dbReference type="OrthoDB" id="3194235at2759"/>
<feature type="region of interest" description="Disordered" evidence="1">
    <location>
        <begin position="626"/>
        <end position="711"/>
    </location>
</feature>
<dbReference type="AlphaFoldDB" id="A0A8H7HJE1"/>
<evidence type="ECO:0000313" key="2">
    <source>
        <dbReference type="EMBL" id="KAF8693095.1"/>
    </source>
</evidence>
<gene>
    <name evidence="2" type="ORF">RHS03_08467</name>
</gene>
<organism evidence="2 3">
    <name type="scientific">Rhizoctonia solani</name>
    <dbReference type="NCBI Taxonomy" id="456999"/>
    <lineage>
        <taxon>Eukaryota</taxon>
        <taxon>Fungi</taxon>
        <taxon>Dikarya</taxon>
        <taxon>Basidiomycota</taxon>
        <taxon>Agaricomycotina</taxon>
        <taxon>Agaricomycetes</taxon>
        <taxon>Cantharellales</taxon>
        <taxon>Ceratobasidiaceae</taxon>
        <taxon>Rhizoctonia</taxon>
    </lineage>
</organism>
<evidence type="ECO:0000256" key="1">
    <source>
        <dbReference type="SAM" id="MobiDB-lite"/>
    </source>
</evidence>
<reference evidence="2" key="1">
    <citation type="submission" date="2020-09" db="EMBL/GenBank/DDBJ databases">
        <title>Comparative genome analyses of four rice-infecting Rhizoctonia solani isolates reveal extensive enrichment of homogalacturonan modification genes.</title>
        <authorList>
            <person name="Lee D.-Y."/>
            <person name="Jeon J."/>
            <person name="Kim K.-T."/>
            <person name="Cheong K."/>
            <person name="Song H."/>
            <person name="Choi G."/>
            <person name="Ko J."/>
            <person name="Opiyo S.O."/>
            <person name="Zuo S."/>
            <person name="Madhav S."/>
            <person name="Lee Y.-H."/>
            <person name="Wang G.-L."/>
        </authorList>
    </citation>
    <scope>NUCLEOTIDE SEQUENCE</scope>
    <source>
        <strain evidence="2">AG1-IA WGL</strain>
    </source>
</reference>
<feature type="region of interest" description="Disordered" evidence="1">
    <location>
        <begin position="493"/>
        <end position="553"/>
    </location>
</feature>
<protein>
    <submittedName>
        <fullName evidence="2">Uncharacterized protein</fullName>
    </submittedName>
</protein>
<feature type="compositionally biased region" description="Basic and acidic residues" evidence="1">
    <location>
        <begin position="243"/>
        <end position="253"/>
    </location>
</feature>
<comment type="caution">
    <text evidence="2">The sequence shown here is derived from an EMBL/GenBank/DDBJ whole genome shotgun (WGS) entry which is preliminary data.</text>
</comment>
<accession>A0A8H7HJE1</accession>
<feature type="compositionally biased region" description="Low complexity" evidence="1">
    <location>
        <begin position="682"/>
        <end position="704"/>
    </location>
</feature>